<accession>A0A0C3G507</accession>
<evidence type="ECO:0000259" key="5">
    <source>
        <dbReference type="PROSITE" id="PS00624"/>
    </source>
</evidence>
<keyword evidence="4" id="KW-0285">Flavoprotein</keyword>
<evidence type="ECO:0000313" key="7">
    <source>
        <dbReference type="Proteomes" id="UP000054166"/>
    </source>
</evidence>
<feature type="binding site" evidence="4">
    <location>
        <position position="88"/>
    </location>
    <ligand>
        <name>FAD</name>
        <dbReference type="ChEBI" id="CHEBI:57692"/>
    </ligand>
</feature>
<dbReference type="GO" id="GO:0050660">
    <property type="term" value="F:flavin adenine dinucleotide binding"/>
    <property type="evidence" value="ECO:0007669"/>
    <property type="project" value="InterPro"/>
</dbReference>
<evidence type="ECO:0000313" key="6">
    <source>
        <dbReference type="EMBL" id="KIM85716.1"/>
    </source>
</evidence>
<dbReference type="Pfam" id="PF05199">
    <property type="entry name" value="GMC_oxred_C"/>
    <property type="match status" value="1"/>
</dbReference>
<dbReference type="OrthoDB" id="269227at2759"/>
<dbReference type="InterPro" id="IPR007867">
    <property type="entry name" value="GMC_OxRtase_C"/>
</dbReference>
<dbReference type="InterPro" id="IPR012132">
    <property type="entry name" value="GMC_OxRdtase"/>
</dbReference>
<dbReference type="AlphaFoldDB" id="A0A0C3G507"/>
<reference evidence="7" key="2">
    <citation type="submission" date="2015-01" db="EMBL/GenBank/DDBJ databases">
        <title>Evolutionary Origins and Diversification of the Mycorrhizal Mutualists.</title>
        <authorList>
            <consortium name="DOE Joint Genome Institute"/>
            <consortium name="Mycorrhizal Genomics Consortium"/>
            <person name="Kohler A."/>
            <person name="Kuo A."/>
            <person name="Nagy L.G."/>
            <person name="Floudas D."/>
            <person name="Copeland A."/>
            <person name="Barry K.W."/>
            <person name="Cichocki N."/>
            <person name="Veneault-Fourrey C."/>
            <person name="LaButti K."/>
            <person name="Lindquist E.A."/>
            <person name="Lipzen A."/>
            <person name="Lundell T."/>
            <person name="Morin E."/>
            <person name="Murat C."/>
            <person name="Riley R."/>
            <person name="Ohm R."/>
            <person name="Sun H."/>
            <person name="Tunlid A."/>
            <person name="Henrissat B."/>
            <person name="Grigoriev I.V."/>
            <person name="Hibbett D.S."/>
            <person name="Martin F."/>
        </authorList>
    </citation>
    <scope>NUCLEOTIDE SEQUENCE [LARGE SCALE GENOMIC DNA]</scope>
    <source>
        <strain evidence="7">F 1598</strain>
    </source>
</reference>
<dbReference type="PANTHER" id="PTHR11552">
    <property type="entry name" value="GLUCOSE-METHANOL-CHOLINE GMC OXIDOREDUCTASE"/>
    <property type="match status" value="1"/>
</dbReference>
<comment type="similarity">
    <text evidence="2">Belongs to the GMC oxidoreductase family.</text>
</comment>
<evidence type="ECO:0000256" key="4">
    <source>
        <dbReference type="PIRSR" id="PIRSR000137-2"/>
    </source>
</evidence>
<dbReference type="InterPro" id="IPR036188">
    <property type="entry name" value="FAD/NAD-bd_sf"/>
</dbReference>
<dbReference type="Pfam" id="PF00732">
    <property type="entry name" value="GMC_oxred_N"/>
    <property type="match status" value="1"/>
</dbReference>
<dbReference type="SUPFAM" id="SSF51905">
    <property type="entry name" value="FAD/NAD(P)-binding domain"/>
    <property type="match status" value="1"/>
</dbReference>
<organism evidence="6 7">
    <name type="scientific">Piloderma croceum (strain F 1598)</name>
    <dbReference type="NCBI Taxonomy" id="765440"/>
    <lineage>
        <taxon>Eukaryota</taxon>
        <taxon>Fungi</taxon>
        <taxon>Dikarya</taxon>
        <taxon>Basidiomycota</taxon>
        <taxon>Agaricomycotina</taxon>
        <taxon>Agaricomycetes</taxon>
        <taxon>Agaricomycetidae</taxon>
        <taxon>Atheliales</taxon>
        <taxon>Atheliaceae</taxon>
        <taxon>Piloderma</taxon>
    </lineage>
</organism>
<keyword evidence="4" id="KW-0274">FAD</keyword>
<reference evidence="6 7" key="1">
    <citation type="submission" date="2014-04" db="EMBL/GenBank/DDBJ databases">
        <authorList>
            <consortium name="DOE Joint Genome Institute"/>
            <person name="Kuo A."/>
            <person name="Tarkka M."/>
            <person name="Buscot F."/>
            <person name="Kohler A."/>
            <person name="Nagy L.G."/>
            <person name="Floudas D."/>
            <person name="Copeland A."/>
            <person name="Barry K.W."/>
            <person name="Cichocki N."/>
            <person name="Veneault-Fourrey C."/>
            <person name="LaButti K."/>
            <person name="Lindquist E.A."/>
            <person name="Lipzen A."/>
            <person name="Lundell T."/>
            <person name="Morin E."/>
            <person name="Murat C."/>
            <person name="Sun H."/>
            <person name="Tunlid A."/>
            <person name="Henrissat B."/>
            <person name="Grigoriev I.V."/>
            <person name="Hibbett D.S."/>
            <person name="Martin F."/>
            <person name="Nordberg H.P."/>
            <person name="Cantor M.N."/>
            <person name="Hua S.X."/>
        </authorList>
    </citation>
    <scope>NUCLEOTIDE SEQUENCE [LARGE SCALE GENOMIC DNA]</scope>
    <source>
        <strain evidence="6 7">F 1598</strain>
    </source>
</reference>
<dbReference type="PANTHER" id="PTHR11552:SF123">
    <property type="entry name" value="GMC OXIDOREDUCTASE (AFU_ORTHOLOGUE AFUA_2G01770)-RELATED"/>
    <property type="match status" value="1"/>
</dbReference>
<proteinExistence type="inferred from homology"/>
<feature type="binding site" evidence="4">
    <location>
        <position position="232"/>
    </location>
    <ligand>
        <name>FAD</name>
        <dbReference type="ChEBI" id="CHEBI:57692"/>
    </ligand>
</feature>
<dbReference type="InParanoid" id="A0A0C3G507"/>
<dbReference type="EMBL" id="KN832984">
    <property type="protein sequence ID" value="KIM85716.1"/>
    <property type="molecule type" value="Genomic_DNA"/>
</dbReference>
<evidence type="ECO:0000256" key="2">
    <source>
        <dbReference type="ARBA" id="ARBA00010790"/>
    </source>
</evidence>
<dbReference type="Proteomes" id="UP000054166">
    <property type="component" value="Unassembled WGS sequence"/>
</dbReference>
<dbReference type="STRING" id="765440.A0A0C3G507"/>
<evidence type="ECO:0000256" key="3">
    <source>
        <dbReference type="PIRSR" id="PIRSR000137-1"/>
    </source>
</evidence>
<evidence type="ECO:0000256" key="1">
    <source>
        <dbReference type="ARBA" id="ARBA00001974"/>
    </source>
</evidence>
<keyword evidence="7" id="KW-1185">Reference proteome</keyword>
<sequence>MSAPTTQYDYIIAGGGVAGSVLARRLADKYPSSSILLVEAGGRPEGHPLIGPPMAAFAAHLSDLDWKYMSVPQKHLGGTPKYLTAAKVLSGGSAINYGTWSRGPACEYDQWAELAGDDSWGWKGLLPYFIKTETYISGTEPFNPSLHGMSGPISVTSVKASHPDRQYPLRSKISTLFESGGCALNPDGTSSGSLKGYCELTENWKKGVRQPASVAYEVAQCTNVTILTSTLVYKVLFDTSNTRAIGIQTSEGAFYASKETILCAGAYCSPHLLLLSGIGPASTLATHGIPLVLDLPDVGKNLHDHPAVPLYWKLKEQGNAMDVKPDATLSAPQFKVGLPVDWMAFAHDPAVPITAKSEGADEVTVRHLSHPERCHTEIFFAYVPAGPGAKEFKPDGKTITSWVMAMTPTSRGSVTLASTDPTAHPVIDPNYCATEADRAALRNGVRKVLALTSNSIGRSLFETELTDHAGDTDAAIDARIKEYGSGLFHPAGTCAMGKVVDGSCQVVGIDGLRVVDASVIPLPLGAHYQATVYALAEKVADII</sequence>
<dbReference type="HOGENOM" id="CLU_002865_6_3_1"/>
<dbReference type="PIRSF" id="PIRSF000137">
    <property type="entry name" value="Alcohol_oxidase"/>
    <property type="match status" value="1"/>
</dbReference>
<dbReference type="PROSITE" id="PS00624">
    <property type="entry name" value="GMC_OXRED_2"/>
    <property type="match status" value="1"/>
</dbReference>
<dbReference type="Gene3D" id="3.50.50.60">
    <property type="entry name" value="FAD/NAD(P)-binding domain"/>
    <property type="match status" value="1"/>
</dbReference>
<dbReference type="GO" id="GO:0016614">
    <property type="term" value="F:oxidoreductase activity, acting on CH-OH group of donors"/>
    <property type="evidence" value="ECO:0007669"/>
    <property type="project" value="InterPro"/>
</dbReference>
<dbReference type="InterPro" id="IPR000172">
    <property type="entry name" value="GMC_OxRdtase_N"/>
</dbReference>
<feature type="domain" description="Glucose-methanol-choline oxidoreductase N-terminal" evidence="5">
    <location>
        <begin position="265"/>
        <end position="279"/>
    </location>
</feature>
<comment type="cofactor">
    <cofactor evidence="1 4">
        <name>FAD</name>
        <dbReference type="ChEBI" id="CHEBI:57692"/>
    </cofactor>
</comment>
<gene>
    <name evidence="6" type="ORF">PILCRDRAFT_816920</name>
</gene>
<name>A0A0C3G507_PILCF</name>
<dbReference type="SUPFAM" id="SSF54373">
    <property type="entry name" value="FAD-linked reductases, C-terminal domain"/>
    <property type="match status" value="1"/>
</dbReference>
<feature type="active site" description="Proton donor" evidence="3">
    <location>
        <position position="489"/>
    </location>
</feature>
<feature type="active site" description="Proton acceptor" evidence="3">
    <location>
        <position position="527"/>
    </location>
</feature>
<protein>
    <submittedName>
        <fullName evidence="6">GMC oxidoreductase</fullName>
    </submittedName>
</protein>
<dbReference type="Gene3D" id="3.30.560.10">
    <property type="entry name" value="Glucose Oxidase, domain 3"/>
    <property type="match status" value="1"/>
</dbReference>